<dbReference type="Pfam" id="PF00732">
    <property type="entry name" value="GMC_oxred_N"/>
    <property type="match status" value="1"/>
</dbReference>
<feature type="chain" id="PRO_5047247709" description="Glucose-methanol-choline oxidoreductase N-terminal domain-containing protein" evidence="3">
    <location>
        <begin position="23"/>
        <end position="602"/>
    </location>
</feature>
<dbReference type="SUPFAM" id="SSF51905">
    <property type="entry name" value="FAD/NAD(P)-binding domain"/>
    <property type="match status" value="1"/>
</dbReference>
<name>A0ABR3Z6G5_9PEZI</name>
<dbReference type="Gene3D" id="3.30.410.10">
    <property type="entry name" value="Cholesterol Oxidase, domain 2"/>
    <property type="match status" value="1"/>
</dbReference>
<evidence type="ECO:0000256" key="3">
    <source>
        <dbReference type="SAM" id="SignalP"/>
    </source>
</evidence>
<evidence type="ECO:0000313" key="6">
    <source>
        <dbReference type="Proteomes" id="UP001583186"/>
    </source>
</evidence>
<dbReference type="PIRSF" id="PIRSF000137">
    <property type="entry name" value="Alcohol_oxidase"/>
    <property type="match status" value="1"/>
</dbReference>
<keyword evidence="6" id="KW-1185">Reference proteome</keyword>
<dbReference type="Pfam" id="PF13450">
    <property type="entry name" value="NAD_binding_8"/>
    <property type="match status" value="1"/>
</dbReference>
<feature type="domain" description="Glucose-methanol-choline oxidoreductase N-terminal" evidence="4">
    <location>
        <begin position="125"/>
        <end position="148"/>
    </location>
</feature>
<dbReference type="PANTHER" id="PTHR47190">
    <property type="entry name" value="DEHYDROGENASE, PUTATIVE-RELATED"/>
    <property type="match status" value="1"/>
</dbReference>
<reference evidence="5 6" key="1">
    <citation type="journal article" date="2024" name="IMA Fungus">
        <title>IMA Genome - F19 : A genome assembly and annotation guide to empower mycologists, including annotated draft genome sequences of Ceratocystis pirilliformis, Diaporthe australafricana, Fusarium ophioides, Paecilomyces lecythidis, and Sporothrix stenoceras.</title>
        <authorList>
            <person name="Aylward J."/>
            <person name="Wilson A.M."/>
            <person name="Visagie C.M."/>
            <person name="Spraker J."/>
            <person name="Barnes I."/>
            <person name="Buitendag C."/>
            <person name="Ceriani C."/>
            <person name="Del Mar Angel L."/>
            <person name="du Plessis D."/>
            <person name="Fuchs T."/>
            <person name="Gasser K."/>
            <person name="Kramer D."/>
            <person name="Li W."/>
            <person name="Munsamy K."/>
            <person name="Piso A."/>
            <person name="Price J.L."/>
            <person name="Sonnekus B."/>
            <person name="Thomas C."/>
            <person name="van der Nest A."/>
            <person name="van Dijk A."/>
            <person name="van Heerden A."/>
            <person name="van Vuuren N."/>
            <person name="Yilmaz N."/>
            <person name="Duong T.A."/>
            <person name="van der Merwe N.A."/>
            <person name="Wingfield M.J."/>
            <person name="Wingfield B.D."/>
        </authorList>
    </citation>
    <scope>NUCLEOTIDE SEQUENCE [LARGE SCALE GENOMIC DNA]</scope>
    <source>
        <strain evidence="5 6">CMW 5346</strain>
    </source>
</reference>
<evidence type="ECO:0000259" key="4">
    <source>
        <dbReference type="PROSITE" id="PS00623"/>
    </source>
</evidence>
<comment type="caution">
    <text evidence="5">The sequence shown here is derived from an EMBL/GenBank/DDBJ whole genome shotgun (WGS) entry which is preliminary data.</text>
</comment>
<evidence type="ECO:0000256" key="2">
    <source>
        <dbReference type="RuleBase" id="RU003968"/>
    </source>
</evidence>
<dbReference type="Gene3D" id="3.50.50.60">
    <property type="entry name" value="FAD/NAD(P)-binding domain"/>
    <property type="match status" value="1"/>
</dbReference>
<dbReference type="InterPro" id="IPR000172">
    <property type="entry name" value="GMC_OxRdtase_N"/>
</dbReference>
<accession>A0ABR3Z6G5</accession>
<evidence type="ECO:0000313" key="5">
    <source>
        <dbReference type="EMBL" id="KAL1895408.1"/>
    </source>
</evidence>
<keyword evidence="3" id="KW-0732">Signal</keyword>
<dbReference type="InterPro" id="IPR012132">
    <property type="entry name" value="GMC_OxRdtase"/>
</dbReference>
<dbReference type="PROSITE" id="PS00623">
    <property type="entry name" value="GMC_OXRED_1"/>
    <property type="match status" value="1"/>
</dbReference>
<dbReference type="EMBL" id="JAWCUI010000027">
    <property type="protein sequence ID" value="KAL1895408.1"/>
    <property type="molecule type" value="Genomic_DNA"/>
</dbReference>
<dbReference type="InterPro" id="IPR053208">
    <property type="entry name" value="GMC_Oxidoreductase_CD"/>
</dbReference>
<dbReference type="Pfam" id="PF05199">
    <property type="entry name" value="GMC_oxred_C"/>
    <property type="match status" value="1"/>
</dbReference>
<dbReference type="InterPro" id="IPR007867">
    <property type="entry name" value="GMC_OxRtase_C"/>
</dbReference>
<dbReference type="PANTHER" id="PTHR47190:SF2">
    <property type="entry name" value="CELLOBIOSE DEHYDROGENASE (AFU_ORTHOLOGUE AFUA_2G17620)"/>
    <property type="match status" value="1"/>
</dbReference>
<proteinExistence type="inferred from homology"/>
<dbReference type="Proteomes" id="UP001583186">
    <property type="component" value="Unassembled WGS sequence"/>
</dbReference>
<comment type="similarity">
    <text evidence="1 2">Belongs to the GMC oxidoreductase family.</text>
</comment>
<feature type="signal peptide" evidence="3">
    <location>
        <begin position="1"/>
        <end position="22"/>
    </location>
</feature>
<dbReference type="InterPro" id="IPR036188">
    <property type="entry name" value="FAD/NAD-bd_sf"/>
</dbReference>
<keyword evidence="2" id="KW-0274">FAD</keyword>
<protein>
    <recommendedName>
        <fullName evidence="4">Glucose-methanol-choline oxidoreductase N-terminal domain-containing protein</fullName>
    </recommendedName>
</protein>
<dbReference type="SUPFAM" id="SSF54373">
    <property type="entry name" value="FAD-linked reductases, C-terminal domain"/>
    <property type="match status" value="1"/>
</dbReference>
<organism evidence="5 6">
    <name type="scientific">Sporothrix stenoceras</name>
    <dbReference type="NCBI Taxonomy" id="5173"/>
    <lineage>
        <taxon>Eukaryota</taxon>
        <taxon>Fungi</taxon>
        <taxon>Dikarya</taxon>
        <taxon>Ascomycota</taxon>
        <taxon>Pezizomycotina</taxon>
        <taxon>Sordariomycetes</taxon>
        <taxon>Sordariomycetidae</taxon>
        <taxon>Ophiostomatales</taxon>
        <taxon>Ophiostomataceae</taxon>
        <taxon>Sporothrix</taxon>
    </lineage>
</organism>
<sequence length="602" mass="64216">MAILSKLTAAAAVASFWTPSSALVLRDGNSTAPACMAVPANKTYDYIVIGSGAGGIPMADRLSEAGHSVLLLEKGPVSTGRWGGTMKPKWLQGTNLTRFDVPGLCNQIWHDSVGVACTDLDQMAGCVLGGGTAVNSGLWWKPNPRDWDSNFPDGWKFDDMAEATSTVFSRIPGTIHPSMDGKLYKQQGFEMLGGGLKAAGWQEVVPNDHPDLKNHTYGHSTFMYSGGERGGPLATYLVSAAQRGPDKFAMWPNTMARRLVRTGGHATGVEVECTTLGGGGGGHAGVVQLTPGTGRVIVSAGAFGSAKLLLRSGIGPDDQLNIVQGSAEDGATMISKDSWIDLPVGYNLNDHVGTDIEIAHPDVVFYDYYAAWNTPVVSDEETYLANRTGMLAQAAPNLGPMFWESIRGTDGGIRHLQWQARVEGSTNTSMTITQYLGTGSVSRGRMTITKRLDTFVSTPPYLHDDFDKEAVVRGIENLVKTLTPVANLTWIRPAPNVTVVDYVNSIPAKPAQRCSNHWIGTAKMGLDDGRKGGTAVVDPDTKVYGTDNIFVVDASVFPGHITGNPSAMIVILAEHAAKKILALPSTVKQSVPPKPPTARWVE</sequence>
<gene>
    <name evidence="5" type="ORF">Sste5346_005214</name>
</gene>
<keyword evidence="2" id="KW-0285">Flavoprotein</keyword>
<evidence type="ECO:0000256" key="1">
    <source>
        <dbReference type="ARBA" id="ARBA00010790"/>
    </source>
</evidence>